<keyword evidence="3" id="KW-0378">Hydrolase</keyword>
<evidence type="ECO:0000256" key="5">
    <source>
        <dbReference type="SAM" id="SignalP"/>
    </source>
</evidence>
<dbReference type="Proteomes" id="UP001281447">
    <property type="component" value="Unassembled WGS sequence"/>
</dbReference>
<feature type="chain" id="PRO_5047534387" evidence="5">
    <location>
        <begin position="28"/>
        <end position="297"/>
    </location>
</feature>
<dbReference type="SUPFAM" id="SSF47090">
    <property type="entry name" value="PGBD-like"/>
    <property type="match status" value="1"/>
</dbReference>
<dbReference type="PANTHER" id="PTHR47053">
    <property type="entry name" value="MUREIN DD-ENDOPEPTIDASE MEPH-RELATED"/>
    <property type="match status" value="1"/>
</dbReference>
<dbReference type="EMBL" id="JAWDIP010000003">
    <property type="protein sequence ID" value="MDY0393586.1"/>
    <property type="molecule type" value="Genomic_DNA"/>
</dbReference>
<dbReference type="Pfam" id="PF00877">
    <property type="entry name" value="NLPC_P60"/>
    <property type="match status" value="1"/>
</dbReference>
<evidence type="ECO:0000256" key="3">
    <source>
        <dbReference type="ARBA" id="ARBA00022801"/>
    </source>
</evidence>
<evidence type="ECO:0000313" key="8">
    <source>
        <dbReference type="Proteomes" id="UP001281447"/>
    </source>
</evidence>
<name>A0ABU5C2Q0_9BACI</name>
<evidence type="ECO:0000256" key="4">
    <source>
        <dbReference type="ARBA" id="ARBA00022807"/>
    </source>
</evidence>
<dbReference type="InterPro" id="IPR036365">
    <property type="entry name" value="PGBD-like_sf"/>
</dbReference>
<protein>
    <submittedName>
        <fullName evidence="7">NlpC/P60 family protein</fullName>
    </submittedName>
</protein>
<dbReference type="PANTHER" id="PTHR47053:SF1">
    <property type="entry name" value="MUREIN DD-ENDOPEPTIDASE MEPH-RELATED"/>
    <property type="match status" value="1"/>
</dbReference>
<keyword evidence="4" id="KW-0788">Thiol protease</keyword>
<keyword evidence="2" id="KW-0645">Protease</keyword>
<dbReference type="InterPro" id="IPR000064">
    <property type="entry name" value="NLP_P60_dom"/>
</dbReference>
<comment type="caution">
    <text evidence="7">The sequence shown here is derived from an EMBL/GenBank/DDBJ whole genome shotgun (WGS) entry which is preliminary data.</text>
</comment>
<dbReference type="PROSITE" id="PS51935">
    <property type="entry name" value="NLPC_P60"/>
    <property type="match status" value="1"/>
</dbReference>
<evidence type="ECO:0000313" key="7">
    <source>
        <dbReference type="EMBL" id="MDY0393586.1"/>
    </source>
</evidence>
<feature type="domain" description="NlpC/P60" evidence="6">
    <location>
        <begin position="146"/>
        <end position="273"/>
    </location>
</feature>
<evidence type="ECO:0000256" key="2">
    <source>
        <dbReference type="ARBA" id="ARBA00022670"/>
    </source>
</evidence>
<keyword evidence="8" id="KW-1185">Reference proteome</keyword>
<dbReference type="Pfam" id="PF01471">
    <property type="entry name" value="PG_binding_1"/>
    <property type="match status" value="1"/>
</dbReference>
<gene>
    <name evidence="7" type="ORF">RWE15_02940</name>
</gene>
<sequence length="297" mass="32106">MSKRNSVRKYTVSALLATSVAISPVMAGSVFAHGAPDVDVSSDESTGTGVAVLSQGEQSQEVKDLQQKLQNLGYDVNPDGIYGPETEKKIIDFQYDQGWDADGVVDTPTLNALNAQTLANKDDSNQIKIAESSQPQVMSHNISASSTNSNDTISIAESMIGTPYVWGGTDPNVGLDSSGFINAVFAEQDIQLSRTHAEMWANDGVEVANPEPGDVVFFSGTYEGQDGISHSGIYIGNHQMIHAGTEETGVEITTPEQWQYYWANHYVGAKKILIVVTLDNKFADSFTGNWIEDTEFP</sequence>
<accession>A0ABU5C2Q0</accession>
<dbReference type="Gene3D" id="3.90.1720.10">
    <property type="entry name" value="endopeptidase domain like (from Nostoc punctiforme)"/>
    <property type="match status" value="1"/>
</dbReference>
<feature type="signal peptide" evidence="5">
    <location>
        <begin position="1"/>
        <end position="27"/>
    </location>
</feature>
<dbReference type="Gene3D" id="1.10.101.10">
    <property type="entry name" value="PGBD-like superfamily/PGBD"/>
    <property type="match status" value="1"/>
</dbReference>
<dbReference type="InterPro" id="IPR036366">
    <property type="entry name" value="PGBDSf"/>
</dbReference>
<evidence type="ECO:0000256" key="1">
    <source>
        <dbReference type="ARBA" id="ARBA00007074"/>
    </source>
</evidence>
<organism evidence="7 8">
    <name type="scientific">Tigheibacillus halophilus</name>
    <dbReference type="NCBI Taxonomy" id="361280"/>
    <lineage>
        <taxon>Bacteria</taxon>
        <taxon>Bacillati</taxon>
        <taxon>Bacillota</taxon>
        <taxon>Bacilli</taxon>
        <taxon>Bacillales</taxon>
        <taxon>Bacillaceae</taxon>
        <taxon>Tigheibacillus</taxon>
    </lineage>
</organism>
<keyword evidence="5" id="KW-0732">Signal</keyword>
<proteinExistence type="inferred from homology"/>
<comment type="similarity">
    <text evidence="1">Belongs to the peptidase C40 family.</text>
</comment>
<evidence type="ECO:0000259" key="6">
    <source>
        <dbReference type="PROSITE" id="PS51935"/>
    </source>
</evidence>
<dbReference type="InterPro" id="IPR038765">
    <property type="entry name" value="Papain-like_cys_pep_sf"/>
</dbReference>
<dbReference type="InterPro" id="IPR002477">
    <property type="entry name" value="Peptidoglycan-bd-like"/>
</dbReference>
<dbReference type="SUPFAM" id="SSF54001">
    <property type="entry name" value="Cysteine proteinases"/>
    <property type="match status" value="1"/>
</dbReference>
<reference evidence="7 8" key="1">
    <citation type="submission" date="2023-10" db="EMBL/GenBank/DDBJ databases">
        <title>Virgibacillus halophilus 5B73C genome.</title>
        <authorList>
            <person name="Miliotis G."/>
            <person name="Sengupta P."/>
            <person name="Hameed A."/>
            <person name="Chuvochina M."/>
            <person name="Mcdonagh F."/>
            <person name="Simpson A.C."/>
            <person name="Singh N.K."/>
            <person name="Rekha P.D."/>
            <person name="Raman K."/>
            <person name="Hugenholtz P."/>
            <person name="Venkateswaran K."/>
        </authorList>
    </citation>
    <scope>NUCLEOTIDE SEQUENCE [LARGE SCALE GENOMIC DNA]</scope>
    <source>
        <strain evidence="7 8">5B73C</strain>
    </source>
</reference>
<dbReference type="InterPro" id="IPR051202">
    <property type="entry name" value="Peptidase_C40"/>
</dbReference>